<evidence type="ECO:0000313" key="10">
    <source>
        <dbReference type="Proteomes" id="UP000663873"/>
    </source>
</evidence>
<dbReference type="Proteomes" id="UP000663825">
    <property type="component" value="Unassembled WGS sequence"/>
</dbReference>
<accession>A0A820XT68</accession>
<dbReference type="PANTHER" id="PTHR46481">
    <property type="entry name" value="ZINC FINGER BED DOMAIN-CONTAINING PROTEIN 4"/>
    <property type="match status" value="1"/>
</dbReference>
<dbReference type="SUPFAM" id="SSF140996">
    <property type="entry name" value="Hermes dimerisation domain"/>
    <property type="match status" value="1"/>
</dbReference>
<feature type="compositionally biased region" description="Polar residues" evidence="6">
    <location>
        <begin position="16"/>
        <end position="26"/>
    </location>
</feature>
<evidence type="ECO:0000256" key="4">
    <source>
        <dbReference type="ARBA" id="ARBA00022833"/>
    </source>
</evidence>
<evidence type="ECO:0000313" key="9">
    <source>
        <dbReference type="EMBL" id="CAF4537837.1"/>
    </source>
</evidence>
<dbReference type="SMART" id="SM00614">
    <property type="entry name" value="ZnF_BED"/>
    <property type="match status" value="1"/>
</dbReference>
<evidence type="ECO:0000256" key="2">
    <source>
        <dbReference type="ARBA" id="ARBA00022723"/>
    </source>
</evidence>
<dbReference type="InterPro" id="IPR012337">
    <property type="entry name" value="RNaseH-like_sf"/>
</dbReference>
<name>A0A820XT68_9BILA</name>
<evidence type="ECO:0000256" key="3">
    <source>
        <dbReference type="ARBA" id="ARBA00022771"/>
    </source>
</evidence>
<comment type="subcellular location">
    <subcellularLocation>
        <location evidence="1">Nucleus</location>
    </subcellularLocation>
</comment>
<proteinExistence type="predicted"/>
<protein>
    <recommendedName>
        <fullName evidence="7">HAT C-terminal dimerisation domain-containing protein</fullName>
    </recommendedName>
</protein>
<evidence type="ECO:0000256" key="6">
    <source>
        <dbReference type="SAM" id="MobiDB-lite"/>
    </source>
</evidence>
<dbReference type="EMBL" id="CAJNXB010001532">
    <property type="protein sequence ID" value="CAF3174141.1"/>
    <property type="molecule type" value="Genomic_DNA"/>
</dbReference>
<keyword evidence="3" id="KW-0863">Zinc-finger</keyword>
<dbReference type="OrthoDB" id="10051975at2759"/>
<evidence type="ECO:0000256" key="1">
    <source>
        <dbReference type="ARBA" id="ARBA00004123"/>
    </source>
</evidence>
<sequence length="800" mass="92252">MNISPSLNIYDVIDLDSSSNPTDLQRTTSSPCSPSSSSSSSTSSSNKPRSFPHLSAESITSNLKFCKKDWIIVDKKVKKSGCWQCFGIPARKLDGKKNEIYDKFVSCKHCYVTYTYSSSTRNMNKHMKICDGFNPNQTHFITSTGINPLQLIKTSTSSSSSNKNLASHKQKMANLLGEWICSNIRPLSIVEDTGFKKIIEEAALIGYNCGPIKAESILSSRQTVSRQIKSNASIGREKIQHVLLKAARERCLVLSPDIWSDAYRQQSYLGCTAHWIDDNWKLHSFEIFCIPFNTPNKKAPNVLKVLKEGLSIYNLISYMRDIVWVSDRGSNIKKILEEYEVVFCSAHRVNNVLERLFFQSEKKKKKKKNQQLIDEVQEEEDENEDEKMSDSEQSGEDNDDNPIDLQQRPPTNQRRQHHQQKTINATSNIVSGKVNHLTILKSEIPPGPKRVITLIVSAKQLVKYVKLINLNQALEDKKSPRLVQSTVVRWLSMSNCLEALLRSYLPLNEIFDERQLDKKRLENINIFLIEKLIEFLKPWKHISTRLQTTNIPSIHVVIPGIESVKASLEWMSNDTKLSNERDILFFRQRAKILLEVMFDYHPIHFMALFLNPRTRKMKQCTNDERYSCLEYIKQEMIIFDAFDNDTQSEDNNNNRSIKRRSAEANQARRIMQRYYEEENEQDDLPTTIAAIHQTEIDNYLKFGTDKLNESCYSNSFLCDEEYNPLHFWKCNHALYPRLAKIAKRVFSVPASSAGVEREFSLAGNIITKKRSRLSPETVNDIIFQNSFEKYNQKNVQTIKQ</sequence>
<dbReference type="Proteomes" id="UP000663873">
    <property type="component" value="Unassembled WGS sequence"/>
</dbReference>
<comment type="caution">
    <text evidence="9">The sequence shown here is derived from an EMBL/GenBank/DDBJ whole genome shotgun (WGS) entry which is preliminary data.</text>
</comment>
<dbReference type="Gene3D" id="1.10.10.1070">
    <property type="entry name" value="Zinc finger, BED domain-containing"/>
    <property type="match status" value="1"/>
</dbReference>
<feature type="domain" description="HAT C-terminal dimerisation" evidence="7">
    <location>
        <begin position="696"/>
        <end position="786"/>
    </location>
</feature>
<dbReference type="GO" id="GO:0005634">
    <property type="term" value="C:nucleus"/>
    <property type="evidence" value="ECO:0007669"/>
    <property type="project" value="UniProtKB-SubCell"/>
</dbReference>
<dbReference type="Pfam" id="PF05699">
    <property type="entry name" value="Dimer_Tnp_hAT"/>
    <property type="match status" value="1"/>
</dbReference>
<dbReference type="PANTHER" id="PTHR46481:SF10">
    <property type="entry name" value="ZINC FINGER BED DOMAIN-CONTAINING PROTEIN 39"/>
    <property type="match status" value="1"/>
</dbReference>
<feature type="compositionally biased region" description="Acidic residues" evidence="6">
    <location>
        <begin position="375"/>
        <end position="402"/>
    </location>
</feature>
<dbReference type="SUPFAM" id="SSF53098">
    <property type="entry name" value="Ribonuclease H-like"/>
    <property type="match status" value="1"/>
</dbReference>
<gene>
    <name evidence="8" type="ORF">TIS948_LOCUS10975</name>
    <name evidence="9" type="ORF">UJA718_LOCUS28582</name>
</gene>
<dbReference type="AlphaFoldDB" id="A0A820XT68"/>
<organism evidence="9 10">
    <name type="scientific">Rotaria socialis</name>
    <dbReference type="NCBI Taxonomy" id="392032"/>
    <lineage>
        <taxon>Eukaryota</taxon>
        <taxon>Metazoa</taxon>
        <taxon>Spiralia</taxon>
        <taxon>Gnathifera</taxon>
        <taxon>Rotifera</taxon>
        <taxon>Eurotatoria</taxon>
        <taxon>Bdelloidea</taxon>
        <taxon>Philodinida</taxon>
        <taxon>Philodinidae</taxon>
        <taxon>Rotaria</taxon>
    </lineage>
</organism>
<keyword evidence="5" id="KW-0539">Nucleus</keyword>
<dbReference type="InterPro" id="IPR052035">
    <property type="entry name" value="ZnF_BED_domain_contain"/>
</dbReference>
<dbReference type="InterPro" id="IPR008906">
    <property type="entry name" value="HATC_C_dom"/>
</dbReference>
<feature type="region of interest" description="Disordered" evidence="6">
    <location>
        <begin position="16"/>
        <end position="53"/>
    </location>
</feature>
<dbReference type="EMBL" id="CAJOBP010008590">
    <property type="protein sequence ID" value="CAF4537837.1"/>
    <property type="molecule type" value="Genomic_DNA"/>
</dbReference>
<keyword evidence="2" id="KW-0479">Metal-binding</keyword>
<evidence type="ECO:0000313" key="8">
    <source>
        <dbReference type="EMBL" id="CAF3174141.1"/>
    </source>
</evidence>
<keyword evidence="4" id="KW-0862">Zinc</keyword>
<dbReference type="GO" id="GO:0008270">
    <property type="term" value="F:zinc ion binding"/>
    <property type="evidence" value="ECO:0007669"/>
    <property type="project" value="UniProtKB-KW"/>
</dbReference>
<feature type="region of interest" description="Disordered" evidence="6">
    <location>
        <begin position="368"/>
        <end position="427"/>
    </location>
</feature>
<keyword evidence="10" id="KW-1185">Reference proteome</keyword>
<dbReference type="GO" id="GO:0046983">
    <property type="term" value="F:protein dimerization activity"/>
    <property type="evidence" value="ECO:0007669"/>
    <property type="project" value="InterPro"/>
</dbReference>
<reference evidence="9" key="1">
    <citation type="submission" date="2021-02" db="EMBL/GenBank/DDBJ databases">
        <authorList>
            <person name="Nowell W R."/>
        </authorList>
    </citation>
    <scope>NUCLEOTIDE SEQUENCE</scope>
</reference>
<evidence type="ECO:0000259" key="7">
    <source>
        <dbReference type="Pfam" id="PF05699"/>
    </source>
</evidence>
<evidence type="ECO:0000256" key="5">
    <source>
        <dbReference type="ARBA" id="ARBA00023242"/>
    </source>
</evidence>
<feature type="compositionally biased region" description="Low complexity" evidence="6">
    <location>
        <begin position="27"/>
        <end position="45"/>
    </location>
</feature>